<dbReference type="RefSeq" id="XP_056765876.1">
    <property type="nucleotide sequence ID" value="XM_056910172.1"/>
</dbReference>
<accession>A0AAD6G3B5</accession>
<comment type="caution">
    <text evidence="2">The sequence shown here is derived from an EMBL/GenBank/DDBJ whole genome shotgun (WGS) entry which is preliminary data.</text>
</comment>
<proteinExistence type="predicted"/>
<keyword evidence="3" id="KW-1185">Reference proteome</keyword>
<dbReference type="GeneID" id="81600415"/>
<dbReference type="AlphaFoldDB" id="A0AAD6G3B5"/>
<gene>
    <name evidence="2" type="ORF">N7458_006790</name>
</gene>
<reference evidence="2" key="1">
    <citation type="submission" date="2022-12" db="EMBL/GenBank/DDBJ databases">
        <authorList>
            <person name="Petersen C."/>
        </authorList>
    </citation>
    <scope>NUCLEOTIDE SEQUENCE</scope>
    <source>
        <strain evidence="2">IBT 16125</strain>
    </source>
</reference>
<protein>
    <submittedName>
        <fullName evidence="2">Uncharacterized protein</fullName>
    </submittedName>
</protein>
<evidence type="ECO:0000313" key="3">
    <source>
        <dbReference type="Proteomes" id="UP001213681"/>
    </source>
</evidence>
<sequence length="131" mass="14189">MKGLRKLWSVVKGHKASISHPLAVSKKKIVSGIQTAASEVRHRISTWHKGQKSKEGINRVYPNAAPESPRDSSSLSGVTTFADEEEEEQVEHGEGSMDASLGPDNWEHEVAGLPVIEGIDPAQQRLQGTVA</sequence>
<organism evidence="2 3">
    <name type="scientific">Penicillium daleae</name>
    <dbReference type="NCBI Taxonomy" id="63821"/>
    <lineage>
        <taxon>Eukaryota</taxon>
        <taxon>Fungi</taxon>
        <taxon>Dikarya</taxon>
        <taxon>Ascomycota</taxon>
        <taxon>Pezizomycotina</taxon>
        <taxon>Eurotiomycetes</taxon>
        <taxon>Eurotiomycetidae</taxon>
        <taxon>Eurotiales</taxon>
        <taxon>Aspergillaceae</taxon>
        <taxon>Penicillium</taxon>
    </lineage>
</organism>
<name>A0AAD6G3B5_9EURO</name>
<dbReference type="EMBL" id="JAPVEA010000006">
    <property type="protein sequence ID" value="KAJ5450341.1"/>
    <property type="molecule type" value="Genomic_DNA"/>
</dbReference>
<reference evidence="2" key="2">
    <citation type="journal article" date="2023" name="IMA Fungus">
        <title>Comparative genomic study of the Penicillium genus elucidates a diverse pangenome and 15 lateral gene transfer events.</title>
        <authorList>
            <person name="Petersen C."/>
            <person name="Sorensen T."/>
            <person name="Nielsen M.R."/>
            <person name="Sondergaard T.E."/>
            <person name="Sorensen J.L."/>
            <person name="Fitzpatrick D.A."/>
            <person name="Frisvad J.C."/>
            <person name="Nielsen K.L."/>
        </authorList>
    </citation>
    <scope>NUCLEOTIDE SEQUENCE</scope>
    <source>
        <strain evidence="2">IBT 16125</strain>
    </source>
</reference>
<dbReference type="Proteomes" id="UP001213681">
    <property type="component" value="Unassembled WGS sequence"/>
</dbReference>
<feature type="region of interest" description="Disordered" evidence="1">
    <location>
        <begin position="45"/>
        <end position="131"/>
    </location>
</feature>
<evidence type="ECO:0000313" key="2">
    <source>
        <dbReference type="EMBL" id="KAJ5450341.1"/>
    </source>
</evidence>
<evidence type="ECO:0000256" key="1">
    <source>
        <dbReference type="SAM" id="MobiDB-lite"/>
    </source>
</evidence>